<keyword evidence="2" id="KW-1185">Reference proteome</keyword>
<gene>
    <name evidence="1" type="ordered locus">AM1_5980</name>
</gene>
<accession>B0C2M8</accession>
<protein>
    <submittedName>
        <fullName evidence="1">Uncharacterized protein</fullName>
    </submittedName>
</protein>
<evidence type="ECO:0000313" key="1">
    <source>
        <dbReference type="EMBL" id="ABW30916.1"/>
    </source>
</evidence>
<dbReference type="KEGG" id="amr:AM1_5980"/>
<dbReference type="AlphaFoldDB" id="B0C2M8"/>
<evidence type="ECO:0000313" key="2">
    <source>
        <dbReference type="Proteomes" id="UP000000268"/>
    </source>
</evidence>
<dbReference type="Proteomes" id="UP000000268">
    <property type="component" value="Chromosome"/>
</dbReference>
<sequence length="50" mass="6115">MTFEHPIKSLYKSQQTGEKKILHLGINHEKGDSHWAREHHKYFYFLVKYL</sequence>
<reference evidence="1 2" key="1">
    <citation type="journal article" date="2008" name="Proc. Natl. Acad. Sci. U.S.A.">
        <title>Niche adaptation and genome expansion in the chlorophyll d-producing cyanobacterium Acaryochloris marina.</title>
        <authorList>
            <person name="Swingley W.D."/>
            <person name="Chen M."/>
            <person name="Cheung P.C."/>
            <person name="Conrad A.L."/>
            <person name="Dejesa L.C."/>
            <person name="Hao J."/>
            <person name="Honchak B.M."/>
            <person name="Karbach L.E."/>
            <person name="Kurdoglu A."/>
            <person name="Lahiri S."/>
            <person name="Mastrian S.D."/>
            <person name="Miyashita H."/>
            <person name="Page L."/>
            <person name="Ramakrishna P."/>
            <person name="Satoh S."/>
            <person name="Sattley W.M."/>
            <person name="Shimada Y."/>
            <person name="Taylor H.L."/>
            <person name="Tomo T."/>
            <person name="Tsuchiya T."/>
            <person name="Wang Z.T."/>
            <person name="Raymond J."/>
            <person name="Mimuro M."/>
            <person name="Blankenship R.E."/>
            <person name="Touchman J.W."/>
        </authorList>
    </citation>
    <scope>NUCLEOTIDE SEQUENCE [LARGE SCALE GENOMIC DNA]</scope>
    <source>
        <strain evidence="2">MBIC 11017</strain>
    </source>
</reference>
<dbReference type="EMBL" id="CP000828">
    <property type="protein sequence ID" value="ABW30916.1"/>
    <property type="molecule type" value="Genomic_DNA"/>
</dbReference>
<proteinExistence type="predicted"/>
<organism evidence="1 2">
    <name type="scientific">Acaryochloris marina (strain MBIC 11017)</name>
    <dbReference type="NCBI Taxonomy" id="329726"/>
    <lineage>
        <taxon>Bacteria</taxon>
        <taxon>Bacillati</taxon>
        <taxon>Cyanobacteriota</taxon>
        <taxon>Cyanophyceae</taxon>
        <taxon>Acaryochloridales</taxon>
        <taxon>Acaryochloridaceae</taxon>
        <taxon>Acaryochloris</taxon>
    </lineage>
</organism>
<dbReference type="HOGENOM" id="CLU_3113326_0_0_3"/>
<name>B0C2M8_ACAM1</name>
<dbReference type="STRING" id="329726.AM1_5980"/>